<proteinExistence type="predicted"/>
<keyword evidence="2" id="KW-1185">Reference proteome</keyword>
<dbReference type="STRING" id="1165861.A0A0L0VYU2"/>
<reference evidence="2" key="1">
    <citation type="submission" date="2014-03" db="EMBL/GenBank/DDBJ databases">
        <title>The Genome Sequence of Puccinia striiformis f. sp. tritici PST-78.</title>
        <authorList>
            <consortium name="The Broad Institute Genome Sequencing Platform"/>
            <person name="Cuomo C."/>
            <person name="Hulbert S."/>
            <person name="Chen X."/>
            <person name="Walker B."/>
            <person name="Young S.K."/>
            <person name="Zeng Q."/>
            <person name="Gargeya S."/>
            <person name="Fitzgerald M."/>
            <person name="Haas B."/>
            <person name="Abouelleil A."/>
            <person name="Alvarado L."/>
            <person name="Arachchi H.M."/>
            <person name="Berlin A.M."/>
            <person name="Chapman S.B."/>
            <person name="Goldberg J."/>
            <person name="Griggs A."/>
            <person name="Gujja S."/>
            <person name="Hansen M."/>
            <person name="Howarth C."/>
            <person name="Imamovic A."/>
            <person name="Larimer J."/>
            <person name="McCowan C."/>
            <person name="Montmayeur A."/>
            <person name="Murphy C."/>
            <person name="Neiman D."/>
            <person name="Pearson M."/>
            <person name="Priest M."/>
            <person name="Roberts A."/>
            <person name="Saif S."/>
            <person name="Shea T."/>
            <person name="Sisk P."/>
            <person name="Sykes S."/>
            <person name="Wortman J."/>
            <person name="Nusbaum C."/>
            <person name="Birren B."/>
        </authorList>
    </citation>
    <scope>NUCLEOTIDE SEQUENCE [LARGE SCALE GENOMIC DNA]</scope>
    <source>
        <strain evidence="2">race PST-78</strain>
    </source>
</reference>
<dbReference type="OrthoDB" id="2500854at2759"/>
<dbReference type="AlphaFoldDB" id="A0A0L0VYU2"/>
<accession>A0A0L0VYU2</accession>
<sequence>MYNHSLGVYTQFYKSDNPSVAMKQSFYRPMETPLVKTNAILPTTLWPNLIVATALHPWRRHKDSDPLVIFNQVEIRAELSDQLRSKRLPSLKRQVIALSNAFVCPPSDIENKPGYILNLVIKILSKLDVTLGKIKFAIACIDPGLESKEVKHDNEFGQAKHFVCSRLGLITSMVTGHVCELLAACGSSMEEFGYTFAVDQPRKKAEVLKIKETCLDSINRTLEFLNKSELSFMQDALRAHIEMVNAAHKKFIKFINRPAPKSATATRRLTCYLNGTRNRRAEIGKLRNQTYSTLSVIATIRLTRLFLEKMLKISTDTKNFKMVTNLSSSEIFKFAGMTTTLSESIERLIQAICGEITQDQLQDIMTIHRANAHLQCDPKRIFFAINHIFVSVDHQVEQPPHKIYYKNWFYEWNKLHWMVRQKFIDSF</sequence>
<dbReference type="Proteomes" id="UP000054564">
    <property type="component" value="Unassembled WGS sequence"/>
</dbReference>
<organism evidence="1 2">
    <name type="scientific">Puccinia striiformis f. sp. tritici PST-78</name>
    <dbReference type="NCBI Taxonomy" id="1165861"/>
    <lineage>
        <taxon>Eukaryota</taxon>
        <taxon>Fungi</taxon>
        <taxon>Dikarya</taxon>
        <taxon>Basidiomycota</taxon>
        <taxon>Pucciniomycotina</taxon>
        <taxon>Pucciniomycetes</taxon>
        <taxon>Pucciniales</taxon>
        <taxon>Pucciniaceae</taxon>
        <taxon>Puccinia</taxon>
    </lineage>
</organism>
<dbReference type="PANTHER" id="PTHR33069:SF3">
    <property type="entry name" value="DYNEIN HEAVY CHAIN TAIL DOMAIN-CONTAINING PROTEIN"/>
    <property type="match status" value="1"/>
</dbReference>
<evidence type="ECO:0000313" key="2">
    <source>
        <dbReference type="Proteomes" id="UP000054564"/>
    </source>
</evidence>
<dbReference type="PANTHER" id="PTHR33069">
    <property type="entry name" value="CHROMOSOME 7, WHOLE GENOME SHOTGUN SEQUENCE-RELATED"/>
    <property type="match status" value="1"/>
</dbReference>
<name>A0A0L0VYU2_9BASI</name>
<evidence type="ECO:0000313" key="1">
    <source>
        <dbReference type="EMBL" id="KNF04446.1"/>
    </source>
</evidence>
<protein>
    <submittedName>
        <fullName evidence="1">Uncharacterized protein</fullName>
    </submittedName>
</protein>
<comment type="caution">
    <text evidence="1">The sequence shown here is derived from an EMBL/GenBank/DDBJ whole genome shotgun (WGS) entry which is preliminary data.</text>
</comment>
<gene>
    <name evidence="1" type="ORF">PSTG_02361</name>
</gene>
<dbReference type="EMBL" id="AJIL01000012">
    <property type="protein sequence ID" value="KNF04446.1"/>
    <property type="molecule type" value="Genomic_DNA"/>
</dbReference>